<proteinExistence type="predicted"/>
<sequence length="77" mass="8891">MQQGSVIRRKRRDVERFVGMEVFLCEVERRGFRVAENGGQLLIFCNRAPLRWLTAPPPMSLKDIGPKSFEDFGTRPP</sequence>
<comment type="caution">
    <text evidence="1">The sequence shown here is derived from an EMBL/GenBank/DDBJ whole genome shotgun (WGS) entry which is preliminary data.</text>
</comment>
<evidence type="ECO:0000313" key="1">
    <source>
        <dbReference type="EMBL" id="NHQ75964.1"/>
    </source>
</evidence>
<keyword evidence="2" id="KW-1185">Reference proteome</keyword>
<dbReference type="AlphaFoldDB" id="A0A967EL92"/>
<accession>A0A967EL92</accession>
<evidence type="ECO:0000313" key="2">
    <source>
        <dbReference type="Proteomes" id="UP000639775"/>
    </source>
</evidence>
<organism evidence="1 2">
    <name type="scientific">Roseovarius gahaiensis</name>
    <dbReference type="NCBI Taxonomy" id="2716691"/>
    <lineage>
        <taxon>Bacteria</taxon>
        <taxon>Pseudomonadati</taxon>
        <taxon>Pseudomonadota</taxon>
        <taxon>Alphaproteobacteria</taxon>
        <taxon>Rhodobacterales</taxon>
        <taxon>Roseobacteraceae</taxon>
        <taxon>Roseovarius</taxon>
    </lineage>
</organism>
<gene>
    <name evidence="1" type="ORF">HAT86_16070</name>
</gene>
<dbReference type="GO" id="GO:0008483">
    <property type="term" value="F:transaminase activity"/>
    <property type="evidence" value="ECO:0007669"/>
    <property type="project" value="UniProtKB-KW"/>
</dbReference>
<name>A0A967EL92_9RHOB</name>
<keyword evidence="1" id="KW-0032">Aminotransferase</keyword>
<protein>
    <submittedName>
        <fullName evidence="1">Aspartate aminotransferase</fullName>
    </submittedName>
</protein>
<reference evidence="1" key="1">
    <citation type="submission" date="2020-03" db="EMBL/GenBank/DDBJ databases">
        <title>Roseovarius gahaiensis sp. nov., isolated from Gahai Saline Lake, China.</title>
        <authorList>
            <person name="Sun X."/>
        </authorList>
    </citation>
    <scope>NUCLEOTIDE SEQUENCE</scope>
    <source>
        <strain evidence="1">GH877</strain>
    </source>
</reference>
<dbReference type="EMBL" id="JAAORB010000060">
    <property type="protein sequence ID" value="NHQ75964.1"/>
    <property type="molecule type" value="Genomic_DNA"/>
</dbReference>
<keyword evidence="1" id="KW-0808">Transferase</keyword>
<dbReference type="Proteomes" id="UP000639775">
    <property type="component" value="Unassembled WGS sequence"/>
</dbReference>